<accession>A6JKE1</accession>
<protein>
    <submittedName>
        <fullName evidence="1">HMT1 hnRNP methyltransferase-like 1 (S. cerevisiae), isoform CRA_a</fullName>
    </submittedName>
</protein>
<dbReference type="Proteomes" id="UP000234681">
    <property type="component" value="Chromosome 20"/>
</dbReference>
<organism evidence="1 2">
    <name type="scientific">Rattus norvegicus</name>
    <name type="common">Rat</name>
    <dbReference type="NCBI Taxonomy" id="10116"/>
    <lineage>
        <taxon>Eukaryota</taxon>
        <taxon>Metazoa</taxon>
        <taxon>Chordata</taxon>
        <taxon>Craniata</taxon>
        <taxon>Vertebrata</taxon>
        <taxon>Euteleostomi</taxon>
        <taxon>Mammalia</taxon>
        <taxon>Eutheria</taxon>
        <taxon>Euarchontoglires</taxon>
        <taxon>Glires</taxon>
        <taxon>Rodentia</taxon>
        <taxon>Myomorpha</taxon>
        <taxon>Muroidea</taxon>
        <taxon>Muridae</taxon>
        <taxon>Murinae</taxon>
        <taxon>Rattus</taxon>
    </lineage>
</organism>
<dbReference type="EMBL" id="CH473988">
    <property type="protein sequence ID" value="EDL97157.1"/>
    <property type="molecule type" value="Genomic_DNA"/>
</dbReference>
<reference evidence="2" key="1">
    <citation type="submission" date="2005-09" db="EMBL/GenBank/DDBJ databases">
        <authorList>
            <person name="Mural R.J."/>
            <person name="Li P.W."/>
            <person name="Adams M.D."/>
            <person name="Amanatides P.G."/>
            <person name="Baden-Tillson H."/>
            <person name="Barnstead M."/>
            <person name="Chin S.H."/>
            <person name="Dew I."/>
            <person name="Evans C.A."/>
            <person name="Ferriera S."/>
            <person name="Flanigan M."/>
            <person name="Fosler C."/>
            <person name="Glodek A."/>
            <person name="Gu Z."/>
            <person name="Holt R.A."/>
            <person name="Jennings D."/>
            <person name="Kraft C.L."/>
            <person name="Lu F."/>
            <person name="Nguyen T."/>
            <person name="Nusskern D.R."/>
            <person name="Pfannkoch C.M."/>
            <person name="Sitter C."/>
            <person name="Sutton G.G."/>
            <person name="Venter J.C."/>
            <person name="Wang Z."/>
            <person name="Woodage T."/>
            <person name="Zheng X.H."/>
            <person name="Zhong F."/>
        </authorList>
    </citation>
    <scope>NUCLEOTIDE SEQUENCE [LARGE SCALE GENOMIC DNA]</scope>
    <source>
        <strain>BN</strain>
        <strain evidence="2">Sprague-Dawley</strain>
    </source>
</reference>
<evidence type="ECO:0000313" key="2">
    <source>
        <dbReference type="Proteomes" id="UP000234681"/>
    </source>
</evidence>
<keyword evidence="1" id="KW-0808">Transferase</keyword>
<keyword evidence="1" id="KW-0489">Methyltransferase</keyword>
<dbReference type="GO" id="GO:0008168">
    <property type="term" value="F:methyltransferase activity"/>
    <property type="evidence" value="ECO:0007669"/>
    <property type="project" value="UniProtKB-KW"/>
</dbReference>
<evidence type="ECO:0000313" key="1">
    <source>
        <dbReference type="EMBL" id="EDL97157.1"/>
    </source>
</evidence>
<dbReference type="AlphaFoldDB" id="A6JKE1"/>
<name>A6JKE1_RAT</name>
<proteinExistence type="predicted"/>
<gene>
    <name evidence="1" type="primary">Hrmt1l1</name>
    <name evidence="1" type="ORF">rCG_60841</name>
</gene>
<dbReference type="GO" id="GO:0032259">
    <property type="term" value="P:methylation"/>
    <property type="evidence" value="ECO:0007669"/>
    <property type="project" value="UniProtKB-KW"/>
</dbReference>
<sequence length="28" mass="3525">MRHELTELWRHQLKIPAMSHRSPQLRWS</sequence>